<dbReference type="Proteomes" id="UP000594260">
    <property type="component" value="Unplaced"/>
</dbReference>
<reference evidence="6" key="1">
    <citation type="submission" date="2021-01" db="UniProtKB">
        <authorList>
            <consortium name="EnsemblMetazoa"/>
        </authorList>
    </citation>
    <scope>IDENTIFICATION</scope>
</reference>
<dbReference type="GO" id="GO:0035091">
    <property type="term" value="F:phosphatidylinositol binding"/>
    <property type="evidence" value="ECO:0007669"/>
    <property type="project" value="InterPro"/>
</dbReference>
<dbReference type="PROSITE" id="PS51207">
    <property type="entry name" value="PXA"/>
    <property type="match status" value="1"/>
</dbReference>
<evidence type="ECO:0000259" key="5">
    <source>
        <dbReference type="PROSITE" id="PS51207"/>
    </source>
</evidence>
<dbReference type="InterPro" id="IPR003114">
    <property type="entry name" value="Phox_assoc"/>
</dbReference>
<keyword evidence="2" id="KW-0812">Transmembrane</keyword>
<dbReference type="InterPro" id="IPR036871">
    <property type="entry name" value="PX_dom_sf"/>
</dbReference>
<dbReference type="InParanoid" id="A0A7M7MC76"/>
<dbReference type="Pfam" id="PF02194">
    <property type="entry name" value="PXA"/>
    <property type="match status" value="1"/>
</dbReference>
<dbReference type="SMART" id="SM00312">
    <property type="entry name" value="PX"/>
    <property type="match status" value="1"/>
</dbReference>
<dbReference type="PANTHER" id="PTHR22775">
    <property type="entry name" value="SORTING NEXIN"/>
    <property type="match status" value="1"/>
</dbReference>
<feature type="domain" description="RGS" evidence="3">
    <location>
        <begin position="414"/>
        <end position="551"/>
    </location>
</feature>
<evidence type="ECO:0000256" key="2">
    <source>
        <dbReference type="SAM" id="Phobius"/>
    </source>
</evidence>
<dbReference type="Pfam" id="PF00615">
    <property type="entry name" value="RGS"/>
    <property type="match status" value="1"/>
</dbReference>
<feature type="transmembrane region" description="Helical" evidence="2">
    <location>
        <begin position="6"/>
        <end position="23"/>
    </location>
</feature>
<dbReference type="RefSeq" id="XP_022665579.1">
    <property type="nucleotide sequence ID" value="XM_022809844.1"/>
</dbReference>
<protein>
    <recommendedName>
        <fullName evidence="8">Sorting nexin-13</fullName>
    </recommendedName>
</protein>
<dbReference type="InterPro" id="IPR013937">
    <property type="entry name" value="Sorting_nexin_C"/>
</dbReference>
<dbReference type="SUPFAM" id="SSF48097">
    <property type="entry name" value="Regulator of G-protein signaling, RGS"/>
    <property type="match status" value="1"/>
</dbReference>
<keyword evidence="2" id="KW-0472">Membrane</keyword>
<dbReference type="SMART" id="SM00313">
    <property type="entry name" value="PXA"/>
    <property type="match status" value="1"/>
</dbReference>
<dbReference type="Pfam" id="PF08628">
    <property type="entry name" value="Nexin_C"/>
    <property type="match status" value="1"/>
</dbReference>
<dbReference type="PANTHER" id="PTHR22775:SF3">
    <property type="entry name" value="SORTING NEXIN-13"/>
    <property type="match status" value="1"/>
</dbReference>
<keyword evidence="2" id="KW-1133">Transmembrane helix</keyword>
<dbReference type="SUPFAM" id="SSF64268">
    <property type="entry name" value="PX domain"/>
    <property type="match status" value="1"/>
</dbReference>
<dbReference type="OrthoDB" id="5772781at2759"/>
<dbReference type="SMART" id="SM00315">
    <property type="entry name" value="RGS"/>
    <property type="match status" value="1"/>
</dbReference>
<evidence type="ECO:0000313" key="6">
    <source>
        <dbReference type="EnsemblMetazoa" id="XP_022665579"/>
    </source>
</evidence>
<dbReference type="GO" id="GO:0005769">
    <property type="term" value="C:early endosome"/>
    <property type="evidence" value="ECO:0007669"/>
    <property type="project" value="TreeGrafter"/>
</dbReference>
<evidence type="ECO:0000256" key="1">
    <source>
        <dbReference type="ARBA" id="ARBA00010883"/>
    </source>
</evidence>
<dbReference type="InterPro" id="IPR001683">
    <property type="entry name" value="PX_dom"/>
</dbReference>
<evidence type="ECO:0008006" key="8">
    <source>
        <dbReference type="Google" id="ProtNLM"/>
    </source>
</evidence>
<dbReference type="OMA" id="CETINNT"/>
<proteinExistence type="inferred from homology"/>
<dbReference type="PROSITE" id="PS50132">
    <property type="entry name" value="RGS"/>
    <property type="match status" value="1"/>
</dbReference>
<comment type="similarity">
    <text evidence="1">Belongs to the sorting nexin family.</text>
</comment>
<sequence length="1043" mass="117522">MMSVETAVVSWLAGSVAVLWLCHGSYFLTLLLPLAALSLIAGLTSFSYMIEIVEGKTESDPLTAALRSGAETEVTISDSNIPFQGIPHITRSVLSPSRKPRRERYLTGHSVIDESLSDVLQLLFRDYVLPWYSRLSTDESFLAHIKDLFHEVVVNLSNKAKEVDWVNYLTVNLVDDFASHLRLFRQAQAKVQRRPHQESSYSNGRANADHLLHTFFRMETAMERELCRDLVCISKEREIQYLQQVSEVLLYLLLPPADFQNHVTRAFLRELIANIVLLPVIDMITDPDYINQTIVWMVRQRNKGIYKGDEKDNKEAVVPSEDFLAVLRCTDSLDELVATQQIVRHEIAVQRSRDTGGEQDEQVKQQLKSLFYVDEIITKRIQRLEDGTFDADSSGLPCPADLKKLMANELCNLSFDDILCNNIALSYFIEFMTSVGAQNLIMFHLHVEGFKTSAEQVAPGGRDIPSGTRLEGSVQSLREAAQHIYNTYLSEQASPRIPVDQKHIRKFVKRFSAEKFNMNWFDDVQAEVVEQMQEAKFFGAFKKSSYYIRLLIELELITEPREPSLKSDEDLDSVGLSLGICSYGSGDDSASLNSLEPGSDEVEFLTPPPDELLAGSATAPTLPLTGDSAAAESYLCAAIYNTGIVRRGASTYALYAISVTKLEPNQMEAKWCVFRRYSDFYEFHSKLQRQFPHVLTTPFPGKKTFNNMSTAFLEQRKTQLNMYLQSVLQPTILNNKDNLEMAKLVEQFLEPGRYEHTVKKSKRGMGVIVNPLRSSVKSVGSMVKNVPENIFDGLKDGLGRVMRSRAAEQLEDSSKVGAGIDVDADDNIPFRILLLLMDEVFDLKARNTWLRRRIIVILRQIVKTTFGDTINRKIVESVEERTSSDQIAEYVKTLKNALWPNGIPAEQGRERDPETKSRTRVAAKMLLLCSVTDDLRRIIGSDTTRRGMLCVFEMFQQQALNRRLVYVLMEGMLASLFPNNKFCELFRKWHATSPTISMVSVYSGSTGGGARSPLATPETAHRQMAAPSSTSVLTTEAIGSGTR</sequence>
<evidence type="ECO:0000313" key="7">
    <source>
        <dbReference type="Proteomes" id="UP000594260"/>
    </source>
</evidence>
<evidence type="ECO:0000259" key="3">
    <source>
        <dbReference type="PROSITE" id="PS50132"/>
    </source>
</evidence>
<dbReference type="InterPro" id="IPR044926">
    <property type="entry name" value="RGS_subdomain_2"/>
</dbReference>
<accession>A0A7M7MC76</accession>
<dbReference type="AlphaFoldDB" id="A0A7M7MC76"/>
<dbReference type="EnsemblMetazoa" id="XM_022809844">
    <property type="protein sequence ID" value="XP_022665579"/>
    <property type="gene ID" value="LOC111252278"/>
</dbReference>
<dbReference type="Gene3D" id="3.30.1520.10">
    <property type="entry name" value="Phox-like domain"/>
    <property type="match status" value="1"/>
</dbReference>
<feature type="domain" description="PX" evidence="4">
    <location>
        <begin position="633"/>
        <end position="756"/>
    </location>
</feature>
<dbReference type="Pfam" id="PF00787">
    <property type="entry name" value="PX"/>
    <property type="match status" value="1"/>
</dbReference>
<keyword evidence="7" id="KW-1185">Reference proteome</keyword>
<evidence type="ECO:0000259" key="4">
    <source>
        <dbReference type="PROSITE" id="PS50195"/>
    </source>
</evidence>
<dbReference type="Gene3D" id="1.10.167.10">
    <property type="entry name" value="Regulator of G-protein Signalling 4, domain 2"/>
    <property type="match status" value="1"/>
</dbReference>
<name>A0A7M7MC76_VARDE</name>
<dbReference type="PROSITE" id="PS50195">
    <property type="entry name" value="PX"/>
    <property type="match status" value="1"/>
</dbReference>
<dbReference type="InterPro" id="IPR036305">
    <property type="entry name" value="RGS_sf"/>
</dbReference>
<dbReference type="InterPro" id="IPR016137">
    <property type="entry name" value="RGS"/>
</dbReference>
<dbReference type="GeneID" id="111252278"/>
<dbReference type="KEGG" id="vde:111252278"/>
<feature type="domain" description="PXA" evidence="5">
    <location>
        <begin position="109"/>
        <end position="302"/>
    </location>
</feature>
<organism evidence="6 7">
    <name type="scientific">Varroa destructor</name>
    <name type="common">Honeybee mite</name>
    <dbReference type="NCBI Taxonomy" id="109461"/>
    <lineage>
        <taxon>Eukaryota</taxon>
        <taxon>Metazoa</taxon>
        <taxon>Ecdysozoa</taxon>
        <taxon>Arthropoda</taxon>
        <taxon>Chelicerata</taxon>
        <taxon>Arachnida</taxon>
        <taxon>Acari</taxon>
        <taxon>Parasitiformes</taxon>
        <taxon>Mesostigmata</taxon>
        <taxon>Gamasina</taxon>
        <taxon>Dermanyssoidea</taxon>
        <taxon>Varroidae</taxon>
        <taxon>Varroa</taxon>
    </lineage>
</organism>